<evidence type="ECO:0000256" key="1">
    <source>
        <dbReference type="SAM" id="MobiDB-lite"/>
    </source>
</evidence>
<dbReference type="EMBL" id="JANBOH010000003">
    <property type="protein sequence ID" value="KAJ1648560.1"/>
    <property type="molecule type" value="Genomic_DNA"/>
</dbReference>
<evidence type="ECO:0000256" key="2">
    <source>
        <dbReference type="SAM" id="Phobius"/>
    </source>
</evidence>
<feature type="compositionally biased region" description="Low complexity" evidence="1">
    <location>
        <begin position="67"/>
        <end position="82"/>
    </location>
</feature>
<dbReference type="Pfam" id="PF24312">
    <property type="entry name" value="Ig-like_POM152"/>
    <property type="match status" value="2"/>
</dbReference>
<feature type="domain" description="Nucleoporin POM152 immunoglobulin-like" evidence="3">
    <location>
        <begin position="800"/>
        <end position="906"/>
    </location>
</feature>
<feature type="compositionally biased region" description="Low complexity" evidence="1">
    <location>
        <begin position="181"/>
        <end position="198"/>
    </location>
</feature>
<evidence type="ECO:0000259" key="5">
    <source>
        <dbReference type="Pfam" id="PF24312"/>
    </source>
</evidence>
<dbReference type="InterPro" id="IPR056541">
    <property type="entry name" value="Ig-like_POM152"/>
</dbReference>
<dbReference type="Pfam" id="PF24519">
    <property type="entry name" value="Ig-like_Pom152_1"/>
    <property type="match status" value="1"/>
</dbReference>
<dbReference type="InterPro" id="IPR056544">
    <property type="entry name" value="Ig_POM152"/>
</dbReference>
<feature type="domain" description="Nucleoporin POM152 ninth Ig-like" evidence="7">
    <location>
        <begin position="1417"/>
        <end position="1483"/>
    </location>
</feature>
<evidence type="ECO:0000259" key="4">
    <source>
        <dbReference type="Pfam" id="PF24097"/>
    </source>
</evidence>
<accession>A0A9W8CN46</accession>
<gene>
    <name evidence="8" type="ORF">LPJ64_000140</name>
</gene>
<keyword evidence="2" id="KW-1133">Transmembrane helix</keyword>
<dbReference type="InterPro" id="IPR056540">
    <property type="entry name" value="TMD_POM152"/>
</dbReference>
<evidence type="ECO:0000259" key="6">
    <source>
        <dbReference type="Pfam" id="PF24519"/>
    </source>
</evidence>
<feature type="domain" description="Nucleoporin POM152 Ig-like" evidence="5">
    <location>
        <begin position="1007"/>
        <end position="1096"/>
    </location>
</feature>
<evidence type="ECO:0000259" key="7">
    <source>
        <dbReference type="Pfam" id="PF24527"/>
    </source>
</evidence>
<feature type="transmembrane region" description="Helical" evidence="2">
    <location>
        <begin position="277"/>
        <end position="303"/>
    </location>
</feature>
<feature type="compositionally biased region" description="Polar residues" evidence="1">
    <location>
        <begin position="15"/>
        <end position="24"/>
    </location>
</feature>
<dbReference type="GO" id="GO:0006999">
    <property type="term" value="P:nuclear pore organization"/>
    <property type="evidence" value="ECO:0007669"/>
    <property type="project" value="TreeGrafter"/>
</dbReference>
<comment type="caution">
    <text evidence="8">The sequence shown here is derived from an EMBL/GenBank/DDBJ whole genome shotgun (WGS) entry which is preliminary data.</text>
</comment>
<keyword evidence="2" id="KW-0812">Transmembrane</keyword>
<evidence type="ECO:0000259" key="3">
    <source>
        <dbReference type="Pfam" id="PF23664"/>
    </source>
</evidence>
<dbReference type="InterPro" id="IPR037701">
    <property type="entry name" value="Pom152"/>
</dbReference>
<organism evidence="8 9">
    <name type="scientific">Coemansia asiatica</name>
    <dbReference type="NCBI Taxonomy" id="1052880"/>
    <lineage>
        <taxon>Eukaryota</taxon>
        <taxon>Fungi</taxon>
        <taxon>Fungi incertae sedis</taxon>
        <taxon>Zoopagomycota</taxon>
        <taxon>Kickxellomycotina</taxon>
        <taxon>Kickxellomycetes</taxon>
        <taxon>Kickxellales</taxon>
        <taxon>Kickxellaceae</taxon>
        <taxon>Coemansia</taxon>
    </lineage>
</organism>
<dbReference type="InterPro" id="IPR056543">
    <property type="entry name" value="Ig-like_POM152_9th"/>
</dbReference>
<name>A0A9W8CN46_9FUNG</name>
<dbReference type="PANTHER" id="PTHR28206">
    <property type="entry name" value="NUCLEOPORIN POM152"/>
    <property type="match status" value="1"/>
</dbReference>
<dbReference type="Pfam" id="PF23664">
    <property type="entry name" value="Ig_Pom152"/>
    <property type="match status" value="1"/>
</dbReference>
<reference evidence="8" key="1">
    <citation type="submission" date="2022-07" db="EMBL/GenBank/DDBJ databases">
        <title>Phylogenomic reconstructions and comparative analyses of Kickxellomycotina fungi.</title>
        <authorList>
            <person name="Reynolds N.K."/>
            <person name="Stajich J.E."/>
            <person name="Barry K."/>
            <person name="Grigoriev I.V."/>
            <person name="Crous P."/>
            <person name="Smith M.E."/>
        </authorList>
    </citation>
    <scope>NUCLEOTIDE SEQUENCE</scope>
    <source>
        <strain evidence="8">NBRC 105413</strain>
    </source>
</reference>
<dbReference type="GO" id="GO:0017056">
    <property type="term" value="F:structural constituent of nuclear pore"/>
    <property type="evidence" value="ECO:0007669"/>
    <property type="project" value="InterPro"/>
</dbReference>
<feature type="domain" description="Nucleoporin POM152 Ig-like" evidence="5">
    <location>
        <begin position="725"/>
        <end position="789"/>
    </location>
</feature>
<keyword evidence="9" id="KW-1185">Reference proteome</keyword>
<dbReference type="Pfam" id="PF24527">
    <property type="entry name" value="Ig-like_Pom152_9"/>
    <property type="match status" value="1"/>
</dbReference>
<feature type="domain" description="Nucleoporin POM152 first Ig-like" evidence="6">
    <location>
        <begin position="360"/>
        <end position="486"/>
    </location>
</feature>
<dbReference type="PANTHER" id="PTHR28206:SF1">
    <property type="entry name" value="NUCLEOPORIN POM152"/>
    <property type="match status" value="1"/>
</dbReference>
<feature type="region of interest" description="Disordered" evidence="1">
    <location>
        <begin position="1"/>
        <end position="137"/>
    </location>
</feature>
<dbReference type="GO" id="GO:0006606">
    <property type="term" value="P:protein import into nucleus"/>
    <property type="evidence" value="ECO:0007669"/>
    <property type="project" value="TreeGrafter"/>
</dbReference>
<evidence type="ECO:0000313" key="8">
    <source>
        <dbReference type="EMBL" id="KAJ1648560.1"/>
    </source>
</evidence>
<feature type="compositionally biased region" description="Low complexity" evidence="1">
    <location>
        <begin position="107"/>
        <end position="130"/>
    </location>
</feature>
<dbReference type="Pfam" id="PF24097">
    <property type="entry name" value="TMD_POM152"/>
    <property type="match status" value="1"/>
</dbReference>
<dbReference type="InterPro" id="IPR056542">
    <property type="entry name" value="Ig-like_POM152_1st"/>
</dbReference>
<protein>
    <recommendedName>
        <fullName evidence="10">Nucleoporin Pom152</fullName>
    </recommendedName>
</protein>
<feature type="compositionally biased region" description="Polar residues" evidence="1">
    <location>
        <begin position="84"/>
        <end position="95"/>
    </location>
</feature>
<feature type="domain" description="Nucleoporin POM152 N-terminal transmembrane" evidence="4">
    <location>
        <begin position="209"/>
        <end position="293"/>
    </location>
</feature>
<evidence type="ECO:0000313" key="9">
    <source>
        <dbReference type="Proteomes" id="UP001145021"/>
    </source>
</evidence>
<sequence length="1587" mass="173643">MSEQKKAGTPVGSKGLTQVGSPNRIQKRPGQAPETPNFGISSFMQEDAFQTPKKASGHSDSFQTPTALASAAAAAAAAKASSPDIFQTPMTSAGQPRSGFAERVYQSTSGKKGFIGSGSSSLFRMSSSDSPGAQRDAPFVPRLSLLDELSQSSSGDLESSLHQTQRQDDSLKAATEQPLKSRPVSNSSSSSSSSMAQRSESAIPKTVVDIPSQRMYALSAFVLLVAWKLFDAVNLTVSDSAQTSMLLFAKWSLLDTAMWYAAWKLHIPKLVVSLKGMYLLIFACLFIDLNLFLLPSSLFVLAFKPMAVGIASSCMRSIKSIPWLGPRLVGDSDLLIDSFVLDDEHILGRHTIHVLPHSLAHMNPQGKSFCIDSHRQNDVPWYKRISSSLLSSQGSLLHRKDRASIPVLVNGTRPASISYTFTSFETGEKQIRTVANIGALRKDIGAVYPSLGNWVMATYYLPISEVGAYEIYSVKDSKGLEFRTATHAPPAIVVSCPTAHLQWRTGTALEDNFAIGSDGHASICQRLDLDDNGIKTATSNGFMEVVVEGYEPVDMTIVRLVRGHREVIGLDGVQPRITELPADTSPINGNSDNDIAVDDAKRAQIERWSRYRTRRSVYTLSDAFVRPGKYIYKLESIRDAANHTVILGDALSTSGHGKHGPGASVNNIDSSISNSGLFDSEKFVVGTATPYMASIQVYSRPIVGWEALLLNNGELPLRLSDDMQRKSQYTLPLKVSGDGPWTVEYGIVDGAETIRESKTFANAKDAVIEANRPGIYHLVAVKDTHCSGVAERANVTLVKTPKPAVNVTSTPITAHECGGEIGAQIDLELAGRPPFAIHYRERNLDIPGSRPIARVVRTHQQRYSFRVIPELAGTYEFEFFTLEDDNYPSGQPVSAVIRQAIHAQPSVQLDTTGGYIPPVICLGDSIELPLKFKGQGPWQLTYNIVHENRRKTLVVEGIKDARHTIDLGSFDSPGQYSVELAQIKDKNQCARDLLEVVATVKVREGGPRVGFQCPDGGIRILDGQQARMPVQISGDLPVEISYRRIDDTHNIILTANLGQKSRNRSKDSYIAANGPGEYELVSACDICAGTVDPVASRCAVKVEPKPRAWFTTSGLKYNEALSNGQTRAWQLASNCEGSSLPRAFELGLSGSGPWQLEYRVDYWSWDNGNSGNPRFVDRTALHTSVAMQYSTLKNECCDAGLYRYTLTGVSDERYQQLQRLAPSYSGSIADKDLTVVEHRIMRSPNAELRAYMPDGKPMDVSMRGTLLRKQPVIKHCLAPGQSRSDGDAQTWASIRDKLPVFRVEFDKDGVAPFQAWVEVFPASGPNEVVEIKDIKGFSQIISLPGHIASQIGRYHMRLFKVRDSRGCERQLVDPSKVGLSRSADKTGSKAIAGGIEIEYIEAPSAQPASSSPAANPSRNVCLGDILAFDLHGLNSWNLEYFYNGAHRTTSANKRLFRRIADEPGNFTLTRICHRSANDCCSNVKDLSYTVHDIPRVRVSGGKDVYQDIIEGDMVDIRLDLVGTPPFTFTWQRRSLAADGAGSAGGGKVLESHTVKDFDGFSYIISTSSEGTFEVTFIRDQFCQYPKA</sequence>
<keyword evidence="2" id="KW-0472">Membrane</keyword>
<dbReference type="Proteomes" id="UP001145021">
    <property type="component" value="Unassembled WGS sequence"/>
</dbReference>
<dbReference type="GO" id="GO:0070762">
    <property type="term" value="C:nuclear pore transmembrane ring"/>
    <property type="evidence" value="ECO:0007669"/>
    <property type="project" value="TreeGrafter"/>
</dbReference>
<evidence type="ECO:0008006" key="10">
    <source>
        <dbReference type="Google" id="ProtNLM"/>
    </source>
</evidence>
<feature type="region of interest" description="Disordered" evidence="1">
    <location>
        <begin position="154"/>
        <end position="198"/>
    </location>
</feature>
<proteinExistence type="predicted"/>